<dbReference type="OrthoDB" id="6021714at2759"/>
<proteinExistence type="predicted"/>
<dbReference type="GO" id="GO:0010557">
    <property type="term" value="P:positive regulation of macromolecule biosynthetic process"/>
    <property type="evidence" value="ECO:0007669"/>
    <property type="project" value="UniProtKB-ARBA"/>
</dbReference>
<evidence type="ECO:0000313" key="7">
    <source>
        <dbReference type="EMBL" id="CAG7819265.1"/>
    </source>
</evidence>
<evidence type="ECO:0000259" key="6">
    <source>
        <dbReference type="PROSITE" id="PS50112"/>
    </source>
</evidence>
<dbReference type="SMART" id="SM00091">
    <property type="entry name" value="PAS"/>
    <property type="match status" value="1"/>
</dbReference>
<dbReference type="Pfam" id="PF00989">
    <property type="entry name" value="PAS"/>
    <property type="match status" value="1"/>
</dbReference>
<dbReference type="CDD" id="cd00130">
    <property type="entry name" value="PAS"/>
    <property type="match status" value="1"/>
</dbReference>
<dbReference type="EMBL" id="CAJVCH010444301">
    <property type="protein sequence ID" value="CAG7819265.1"/>
    <property type="molecule type" value="Genomic_DNA"/>
</dbReference>
<sequence>IFRNLTLVVIGFRGVQFLSDTDSGPSPTDEYESDSEMEIVSMLNNAMGGFLLVLSTEGDIIYASDSITTHLGLSQVEVMGLSIYDFSHPCDHGDIKELLVVNKKEAGEDDWCSRSSSFRMKCTITARGRNVHLRAASYK</sequence>
<evidence type="ECO:0000256" key="4">
    <source>
        <dbReference type="ARBA" id="ARBA00023242"/>
    </source>
</evidence>
<comment type="caution">
    <text evidence="7">The sequence shown here is derived from an EMBL/GenBank/DDBJ whole genome shotgun (WGS) entry which is preliminary data.</text>
</comment>
<dbReference type="AlphaFoldDB" id="A0A8J2PLK3"/>
<keyword evidence="4" id="KW-0539">Nucleus</keyword>
<evidence type="ECO:0000256" key="3">
    <source>
        <dbReference type="ARBA" id="ARBA00023163"/>
    </source>
</evidence>
<feature type="domain" description="PAS" evidence="6">
    <location>
        <begin position="35"/>
        <end position="99"/>
    </location>
</feature>
<gene>
    <name evidence="7" type="ORF">AFUS01_LOCUS29726</name>
</gene>
<keyword evidence="3" id="KW-0804">Transcription</keyword>
<evidence type="ECO:0000256" key="5">
    <source>
        <dbReference type="SAM" id="SignalP"/>
    </source>
</evidence>
<feature type="non-terminal residue" evidence="7">
    <location>
        <position position="1"/>
    </location>
</feature>
<accession>A0A8J2PLK3</accession>
<evidence type="ECO:0000256" key="2">
    <source>
        <dbReference type="ARBA" id="ARBA00023015"/>
    </source>
</evidence>
<keyword evidence="8" id="KW-1185">Reference proteome</keyword>
<keyword evidence="5" id="KW-0732">Signal</keyword>
<evidence type="ECO:0000256" key="1">
    <source>
        <dbReference type="ARBA" id="ARBA00022737"/>
    </source>
</evidence>
<keyword evidence="2" id="KW-0805">Transcription regulation</keyword>
<dbReference type="InterPro" id="IPR013767">
    <property type="entry name" value="PAS_fold"/>
</dbReference>
<dbReference type="InterPro" id="IPR000014">
    <property type="entry name" value="PAS"/>
</dbReference>
<organism evidence="7 8">
    <name type="scientific">Allacma fusca</name>
    <dbReference type="NCBI Taxonomy" id="39272"/>
    <lineage>
        <taxon>Eukaryota</taxon>
        <taxon>Metazoa</taxon>
        <taxon>Ecdysozoa</taxon>
        <taxon>Arthropoda</taxon>
        <taxon>Hexapoda</taxon>
        <taxon>Collembola</taxon>
        <taxon>Symphypleona</taxon>
        <taxon>Sminthuridae</taxon>
        <taxon>Allacma</taxon>
    </lineage>
</organism>
<dbReference type="PANTHER" id="PTHR23043">
    <property type="entry name" value="HYPOXIA-INDUCIBLE FACTOR 1 ALPHA"/>
    <property type="match status" value="1"/>
</dbReference>
<dbReference type="Proteomes" id="UP000708208">
    <property type="component" value="Unassembled WGS sequence"/>
</dbReference>
<keyword evidence="1" id="KW-0677">Repeat</keyword>
<feature type="chain" id="PRO_5035250569" description="PAS domain-containing protein" evidence="5">
    <location>
        <begin position="18"/>
        <end position="139"/>
    </location>
</feature>
<evidence type="ECO:0000313" key="8">
    <source>
        <dbReference type="Proteomes" id="UP000708208"/>
    </source>
</evidence>
<reference evidence="7" key="1">
    <citation type="submission" date="2021-06" db="EMBL/GenBank/DDBJ databases">
        <authorList>
            <person name="Hodson N. C."/>
            <person name="Mongue J. A."/>
            <person name="Jaron S. K."/>
        </authorList>
    </citation>
    <scope>NUCLEOTIDE SEQUENCE</scope>
</reference>
<feature type="non-terminal residue" evidence="7">
    <location>
        <position position="139"/>
    </location>
</feature>
<protein>
    <recommendedName>
        <fullName evidence="6">PAS domain-containing protein</fullName>
    </recommendedName>
</protein>
<dbReference type="PANTHER" id="PTHR23043:SF17">
    <property type="entry name" value="PROTEIN SIMILAR"/>
    <property type="match status" value="1"/>
</dbReference>
<dbReference type="GO" id="GO:0000977">
    <property type="term" value="F:RNA polymerase II transcription regulatory region sequence-specific DNA binding"/>
    <property type="evidence" value="ECO:0007669"/>
    <property type="project" value="TreeGrafter"/>
</dbReference>
<dbReference type="GO" id="GO:0071456">
    <property type="term" value="P:cellular response to hypoxia"/>
    <property type="evidence" value="ECO:0007669"/>
    <property type="project" value="TreeGrafter"/>
</dbReference>
<dbReference type="PROSITE" id="PS50112">
    <property type="entry name" value="PAS"/>
    <property type="match status" value="1"/>
</dbReference>
<feature type="signal peptide" evidence="5">
    <location>
        <begin position="1"/>
        <end position="17"/>
    </location>
</feature>
<name>A0A8J2PLK3_9HEXA</name>
<dbReference type="GO" id="GO:0000981">
    <property type="term" value="F:DNA-binding transcription factor activity, RNA polymerase II-specific"/>
    <property type="evidence" value="ECO:0007669"/>
    <property type="project" value="TreeGrafter"/>
</dbReference>